<gene>
    <name evidence="1" type="ORF">L6164_021444</name>
</gene>
<dbReference type="EMBL" id="CM039433">
    <property type="protein sequence ID" value="KAI4329150.1"/>
    <property type="molecule type" value="Genomic_DNA"/>
</dbReference>
<proteinExistence type="predicted"/>
<evidence type="ECO:0000313" key="1">
    <source>
        <dbReference type="EMBL" id="KAI4329150.1"/>
    </source>
</evidence>
<protein>
    <submittedName>
        <fullName evidence="1">Uncharacterized protein</fullName>
    </submittedName>
</protein>
<reference evidence="1 2" key="1">
    <citation type="journal article" date="2022" name="DNA Res.">
        <title>Chromosomal-level genome assembly of the orchid tree Bauhinia variegata (Leguminosae; Cercidoideae) supports the allotetraploid origin hypothesis of Bauhinia.</title>
        <authorList>
            <person name="Zhong Y."/>
            <person name="Chen Y."/>
            <person name="Zheng D."/>
            <person name="Pang J."/>
            <person name="Liu Y."/>
            <person name="Luo S."/>
            <person name="Meng S."/>
            <person name="Qian L."/>
            <person name="Wei D."/>
            <person name="Dai S."/>
            <person name="Zhou R."/>
        </authorList>
    </citation>
    <scope>NUCLEOTIDE SEQUENCE [LARGE SCALE GENOMIC DNA]</scope>
    <source>
        <strain evidence="1">BV-YZ2020</strain>
    </source>
</reference>
<comment type="caution">
    <text evidence="1">The sequence shown here is derived from an EMBL/GenBank/DDBJ whole genome shotgun (WGS) entry which is preliminary data.</text>
</comment>
<sequence length="299" mass="33704">MNMNISSRNGNGTTQACAPCKYQRRKCASDCILAPYFPHDRHKQFINAHKLFGVSNINKIVKNLSPLQKDQAMRTVIIESDIRANDPVGGCCRIIQALQAEIEYCKAELDLVLQQLAIVRAQAQAHHVYDVDDHRQHQVINGAADPLNLYNPAAPSHYHYHYLQPQQGDHRREQYIMAQLDDSHNTLQQQDVSAWTMHNSVSLSLHGNNNGHGGADDYDHDQKPIVFQMPCDERNELRFQPQELVDRSDEGVLFKVDDGEVINAEPECMQLAVDQDLKGAATLFTLTNCTSCDQVINSC</sequence>
<accession>A0ACB9N420</accession>
<keyword evidence="2" id="KW-1185">Reference proteome</keyword>
<organism evidence="1 2">
    <name type="scientific">Bauhinia variegata</name>
    <name type="common">Purple orchid tree</name>
    <name type="synonym">Phanera variegata</name>
    <dbReference type="NCBI Taxonomy" id="167791"/>
    <lineage>
        <taxon>Eukaryota</taxon>
        <taxon>Viridiplantae</taxon>
        <taxon>Streptophyta</taxon>
        <taxon>Embryophyta</taxon>
        <taxon>Tracheophyta</taxon>
        <taxon>Spermatophyta</taxon>
        <taxon>Magnoliopsida</taxon>
        <taxon>eudicotyledons</taxon>
        <taxon>Gunneridae</taxon>
        <taxon>Pentapetalae</taxon>
        <taxon>rosids</taxon>
        <taxon>fabids</taxon>
        <taxon>Fabales</taxon>
        <taxon>Fabaceae</taxon>
        <taxon>Cercidoideae</taxon>
        <taxon>Cercideae</taxon>
        <taxon>Bauhiniinae</taxon>
        <taxon>Bauhinia</taxon>
    </lineage>
</organism>
<name>A0ACB9N420_BAUVA</name>
<dbReference type="Proteomes" id="UP000828941">
    <property type="component" value="Chromosome 8"/>
</dbReference>
<evidence type="ECO:0000313" key="2">
    <source>
        <dbReference type="Proteomes" id="UP000828941"/>
    </source>
</evidence>